<organism evidence="1 2">
    <name type="scientific">Desulfosalsimonas propionicica</name>
    <dbReference type="NCBI Taxonomy" id="332175"/>
    <lineage>
        <taxon>Bacteria</taxon>
        <taxon>Pseudomonadati</taxon>
        <taxon>Thermodesulfobacteriota</taxon>
        <taxon>Desulfobacteria</taxon>
        <taxon>Desulfobacterales</taxon>
        <taxon>Desulfosalsimonadaceae</taxon>
        <taxon>Desulfosalsimonas</taxon>
    </lineage>
</organism>
<protein>
    <submittedName>
        <fullName evidence="1">Uncharacterized protein</fullName>
    </submittedName>
</protein>
<reference evidence="1 2" key="1">
    <citation type="submission" date="2020-07" db="EMBL/GenBank/DDBJ databases">
        <title>Genomic Encyclopedia of Type Strains, Phase IV (KMG-IV): sequencing the most valuable type-strain genomes for metagenomic binning, comparative biology and taxonomic classification.</title>
        <authorList>
            <person name="Goeker M."/>
        </authorList>
    </citation>
    <scope>NUCLEOTIDE SEQUENCE [LARGE SCALE GENOMIC DNA]</scope>
    <source>
        <strain evidence="1 2">DSM 17721</strain>
    </source>
</reference>
<proteinExistence type="predicted"/>
<dbReference type="AlphaFoldDB" id="A0A7W0HLE2"/>
<comment type="caution">
    <text evidence="1">The sequence shown here is derived from an EMBL/GenBank/DDBJ whole genome shotgun (WGS) entry which is preliminary data.</text>
</comment>
<sequence>MTDEKINHPRSRYNSISFLDPAQIPEQAEQEANAIALPDVEALTREEIQQRFYAFQVRQIEERLQNEQLRSQLDHGGVDRIVSLRCRNIFAPH</sequence>
<evidence type="ECO:0000313" key="2">
    <source>
        <dbReference type="Proteomes" id="UP000525298"/>
    </source>
</evidence>
<evidence type="ECO:0000313" key="1">
    <source>
        <dbReference type="EMBL" id="MBA2882244.1"/>
    </source>
</evidence>
<dbReference type="Proteomes" id="UP000525298">
    <property type="component" value="Unassembled WGS sequence"/>
</dbReference>
<keyword evidence="2" id="KW-1185">Reference proteome</keyword>
<dbReference type="RefSeq" id="WP_181551890.1">
    <property type="nucleotide sequence ID" value="NZ_JACDUS010000008.1"/>
</dbReference>
<gene>
    <name evidence="1" type="ORF">HNR65_002586</name>
</gene>
<dbReference type="EMBL" id="JACDUS010000008">
    <property type="protein sequence ID" value="MBA2882244.1"/>
    <property type="molecule type" value="Genomic_DNA"/>
</dbReference>
<name>A0A7W0HLE2_9BACT</name>
<accession>A0A7W0HLE2</accession>